<dbReference type="KEGG" id="hprf:HLPR_23740"/>
<keyword evidence="3 9" id="KW-0489">Methyltransferase</keyword>
<dbReference type="HAMAP" id="MF_01057">
    <property type="entry name" value="tRNA_methyltr_TrmB"/>
    <property type="match status" value="1"/>
</dbReference>
<evidence type="ECO:0000256" key="8">
    <source>
        <dbReference type="ARBA" id="ARBA00060767"/>
    </source>
</evidence>
<dbReference type="NCBIfam" id="TIGR00091">
    <property type="entry name" value="tRNA (guanosine(46)-N7)-methyltransferase TrmB"/>
    <property type="match status" value="1"/>
</dbReference>
<dbReference type="EC" id="2.1.1.33" evidence="9"/>
<feature type="binding site" evidence="9">
    <location>
        <position position="170"/>
    </location>
    <ligand>
        <name>substrate</name>
    </ligand>
</feature>
<dbReference type="Gene3D" id="3.40.50.150">
    <property type="entry name" value="Vaccinia Virus protein VP39"/>
    <property type="match status" value="1"/>
</dbReference>
<dbReference type="InterPro" id="IPR003358">
    <property type="entry name" value="tRNA_(Gua-N-7)_MeTrfase_Trmb"/>
</dbReference>
<dbReference type="PANTHER" id="PTHR23417:SF14">
    <property type="entry name" value="PENTACOTRIPEPTIDE-REPEAT REGION OF PRORP DOMAIN-CONTAINING PROTEIN"/>
    <property type="match status" value="1"/>
</dbReference>
<gene>
    <name evidence="9 10" type="primary">trmB</name>
    <name evidence="10" type="ORF">HLPR_23740</name>
</gene>
<evidence type="ECO:0000313" key="11">
    <source>
        <dbReference type="Proteomes" id="UP001321786"/>
    </source>
</evidence>
<dbReference type="PANTHER" id="PTHR23417">
    <property type="entry name" value="3-DEOXY-D-MANNO-OCTULOSONIC-ACID TRANSFERASE/TRNA GUANINE-N 7 - -METHYLTRANSFERASE"/>
    <property type="match status" value="1"/>
</dbReference>
<evidence type="ECO:0000256" key="9">
    <source>
        <dbReference type="HAMAP-Rule" id="MF_01057"/>
    </source>
</evidence>
<feature type="binding site" evidence="9">
    <location>
        <position position="112"/>
    </location>
    <ligand>
        <name>S-adenosyl-L-methionine</name>
        <dbReference type="ChEBI" id="CHEBI:59789"/>
    </ligand>
</feature>
<dbReference type="InterPro" id="IPR029063">
    <property type="entry name" value="SAM-dependent_MTases_sf"/>
</dbReference>
<evidence type="ECO:0000313" key="10">
    <source>
        <dbReference type="EMBL" id="BEP30043.1"/>
    </source>
</evidence>
<dbReference type="SUPFAM" id="SSF53335">
    <property type="entry name" value="S-adenosyl-L-methionine-dependent methyltransferases"/>
    <property type="match status" value="1"/>
</dbReference>
<dbReference type="InterPro" id="IPR055361">
    <property type="entry name" value="tRNA_methyltr_TrmB_bact"/>
</dbReference>
<dbReference type="AlphaFoldDB" id="A0AAU9E9A5"/>
<feature type="binding site" evidence="9">
    <location>
        <begin position="207"/>
        <end position="210"/>
    </location>
    <ligand>
        <name>substrate</name>
    </ligand>
</feature>
<proteinExistence type="inferred from homology"/>
<comment type="similarity">
    <text evidence="8 9">Belongs to the class I-like SAM-binding methyltransferase superfamily. TrmB family.</text>
</comment>
<sequence length="230" mass="27573">MKRRVILRNKFSIQRKMRLRNIPGAEEFIFSKKNYIIENPKETKGKWREIFGNDNPIYSEFGTGKGKFITTLAAKNPDINYIAIEYKAEVLYKAMQKVEELKLSNLKFMLFNVEFIEEAFDKDELDRIYINFCDPWHKKRHAKRRLTHRVFLNKYKTILAEDGWIHFKTDNRKLFQFSLNEFSELDLKMKNISLDLASDDFEENVTTEYEEKFMLKGNPIFRVEVSIKNL</sequence>
<feature type="binding site" evidence="9">
    <location>
        <position position="85"/>
    </location>
    <ligand>
        <name>S-adenosyl-L-methionine</name>
        <dbReference type="ChEBI" id="CHEBI:59789"/>
    </ligand>
</feature>
<evidence type="ECO:0000256" key="6">
    <source>
        <dbReference type="ARBA" id="ARBA00022694"/>
    </source>
</evidence>
<comment type="caution">
    <text evidence="9">Lacks conserved residue(s) required for the propagation of feature annotation.</text>
</comment>
<comment type="pathway">
    <text evidence="7 9">tRNA modification; N(7)-methylguanine-tRNA biosynthesis.</text>
</comment>
<evidence type="ECO:0000256" key="3">
    <source>
        <dbReference type="ARBA" id="ARBA00022603"/>
    </source>
</evidence>
<dbReference type="NCBIfam" id="NF001080">
    <property type="entry name" value="PRK00121.2-2"/>
    <property type="match status" value="1"/>
</dbReference>
<name>A0AAU9E9A5_9FIRM</name>
<dbReference type="Proteomes" id="UP001321786">
    <property type="component" value="Chromosome"/>
</dbReference>
<organism evidence="10 11">
    <name type="scientific">Helicovermis profundi</name>
    <dbReference type="NCBI Taxonomy" id="3065157"/>
    <lineage>
        <taxon>Bacteria</taxon>
        <taxon>Bacillati</taxon>
        <taxon>Bacillota</taxon>
        <taxon>Clostridia</taxon>
        <taxon>Helicovermis</taxon>
    </lineage>
</organism>
<protein>
    <recommendedName>
        <fullName evidence="9">tRNA (guanine-N(7)-)-methyltransferase</fullName>
        <ecNumber evidence="9">2.1.1.33</ecNumber>
    </recommendedName>
    <alternativeName>
        <fullName evidence="9">tRNA (guanine(46)-N(7))-methyltransferase</fullName>
    </alternativeName>
    <alternativeName>
        <fullName evidence="9">tRNA(m7G46)-methyltransferase</fullName>
    </alternativeName>
</protein>
<dbReference type="EMBL" id="AP028654">
    <property type="protein sequence ID" value="BEP30043.1"/>
    <property type="molecule type" value="Genomic_DNA"/>
</dbReference>
<evidence type="ECO:0000256" key="7">
    <source>
        <dbReference type="ARBA" id="ARBA00060552"/>
    </source>
</evidence>
<dbReference type="Pfam" id="PF02390">
    <property type="entry name" value="Methyltransf_4"/>
    <property type="match status" value="1"/>
</dbReference>
<reference evidence="10 11" key="1">
    <citation type="submission" date="2023-08" db="EMBL/GenBank/DDBJ databases">
        <title>Helicovermis profunda gen. nov., sp. nov., a novel mesophilic, fermentative bacterium within the Bacillota from a deep-sea hydrothermal vent chimney.</title>
        <authorList>
            <person name="Miyazaki U."/>
            <person name="Mizutani D."/>
            <person name="Hashimoto Y."/>
            <person name="Tame A."/>
            <person name="Sawayama S."/>
            <person name="Miyazaki J."/>
            <person name="Takai K."/>
            <person name="Nakagawa S."/>
        </authorList>
    </citation>
    <scope>NUCLEOTIDE SEQUENCE [LARGE SCALE GENOMIC DNA]</scope>
    <source>
        <strain evidence="10 11">S502</strain>
    </source>
</reference>
<dbReference type="GO" id="GO:0008176">
    <property type="term" value="F:tRNA (guanine(46)-N7)-methyltransferase activity"/>
    <property type="evidence" value="ECO:0007669"/>
    <property type="project" value="UniProtKB-UniRule"/>
</dbReference>
<keyword evidence="11" id="KW-1185">Reference proteome</keyword>
<feature type="binding site" evidence="9">
    <location>
        <position position="134"/>
    </location>
    <ligand>
        <name>S-adenosyl-L-methionine</name>
        <dbReference type="ChEBI" id="CHEBI:59789"/>
    </ligand>
</feature>
<evidence type="ECO:0000256" key="1">
    <source>
        <dbReference type="ARBA" id="ARBA00000142"/>
    </source>
</evidence>
<dbReference type="FunFam" id="3.40.50.150:FF:000035">
    <property type="entry name" value="tRNA (guanine-N(7)-)-methyltransferase"/>
    <property type="match status" value="1"/>
</dbReference>
<comment type="function">
    <text evidence="2 9">Catalyzes the formation of N(7)-methylguanine at position 46 (m7G46) in tRNA.</text>
</comment>
<evidence type="ECO:0000256" key="5">
    <source>
        <dbReference type="ARBA" id="ARBA00022691"/>
    </source>
</evidence>
<accession>A0AAU9E9A5</accession>
<keyword evidence="5 9" id="KW-0949">S-adenosyl-L-methionine</keyword>
<feature type="binding site" evidence="9">
    <location>
        <position position="138"/>
    </location>
    <ligand>
        <name>substrate</name>
    </ligand>
</feature>
<dbReference type="PROSITE" id="PS51625">
    <property type="entry name" value="SAM_MT_TRMB"/>
    <property type="match status" value="1"/>
</dbReference>
<keyword evidence="4 9" id="KW-0808">Transferase</keyword>
<evidence type="ECO:0000256" key="2">
    <source>
        <dbReference type="ARBA" id="ARBA00003015"/>
    </source>
</evidence>
<feature type="binding site" evidence="9">
    <location>
        <position position="60"/>
    </location>
    <ligand>
        <name>S-adenosyl-L-methionine</name>
        <dbReference type="ChEBI" id="CHEBI:59789"/>
    </ligand>
</feature>
<evidence type="ECO:0000256" key="4">
    <source>
        <dbReference type="ARBA" id="ARBA00022679"/>
    </source>
</evidence>
<comment type="catalytic activity">
    <reaction evidence="1 9">
        <text>guanosine(46) in tRNA + S-adenosyl-L-methionine = N(7)-methylguanosine(46) in tRNA + S-adenosyl-L-homocysteine</text>
        <dbReference type="Rhea" id="RHEA:42708"/>
        <dbReference type="Rhea" id="RHEA-COMP:10188"/>
        <dbReference type="Rhea" id="RHEA-COMP:10189"/>
        <dbReference type="ChEBI" id="CHEBI:57856"/>
        <dbReference type="ChEBI" id="CHEBI:59789"/>
        <dbReference type="ChEBI" id="CHEBI:74269"/>
        <dbReference type="ChEBI" id="CHEBI:74480"/>
        <dbReference type="EC" id="2.1.1.33"/>
    </reaction>
</comment>
<dbReference type="GO" id="GO:0043527">
    <property type="term" value="C:tRNA methyltransferase complex"/>
    <property type="evidence" value="ECO:0007669"/>
    <property type="project" value="TreeGrafter"/>
</dbReference>
<keyword evidence="6 9" id="KW-0819">tRNA processing</keyword>